<dbReference type="InterPro" id="IPR035959">
    <property type="entry name" value="RutC-like_sf"/>
</dbReference>
<dbReference type="CDD" id="cd00448">
    <property type="entry name" value="YjgF_YER057c_UK114_family"/>
    <property type="match status" value="1"/>
</dbReference>
<name>A0A316YFG5_9BASI</name>
<comment type="similarity">
    <text evidence="1">Belongs to the RutC family.</text>
</comment>
<dbReference type="Proteomes" id="UP000245768">
    <property type="component" value="Unassembled WGS sequence"/>
</dbReference>
<dbReference type="GeneID" id="37046204"/>
<dbReference type="PANTHER" id="PTHR11803:SF58">
    <property type="entry name" value="PROTEIN HMF1-RELATED"/>
    <property type="match status" value="1"/>
</dbReference>
<sequence>MSAHIGIRNGPARFIGAYSDGVVVSNRTTWLYTAGTPGLDESGKTPEGIEAQSRLAWENIFAILKKADMDASHLVKVTTWLTSEDLVKDYVRVRSEFIGENRPAFMLGTVNSLIRDDILVEIEIVAAK</sequence>
<gene>
    <name evidence="2" type="ORF">FA10DRAFT_289411</name>
</gene>
<proteinExistence type="inferred from homology"/>
<dbReference type="AlphaFoldDB" id="A0A316YFG5"/>
<protein>
    <submittedName>
        <fullName evidence="2">Endoribonuclease L-PSP</fullName>
    </submittedName>
</protein>
<dbReference type="OrthoDB" id="309640at2759"/>
<dbReference type="EMBL" id="KZ819642">
    <property type="protein sequence ID" value="PWN86823.1"/>
    <property type="molecule type" value="Genomic_DNA"/>
</dbReference>
<dbReference type="InterPro" id="IPR006175">
    <property type="entry name" value="YjgF/YER057c/UK114"/>
</dbReference>
<accession>A0A316YFG5</accession>
<dbReference type="GO" id="GO:0019239">
    <property type="term" value="F:deaminase activity"/>
    <property type="evidence" value="ECO:0007669"/>
    <property type="project" value="TreeGrafter"/>
</dbReference>
<evidence type="ECO:0000313" key="3">
    <source>
        <dbReference type="Proteomes" id="UP000245768"/>
    </source>
</evidence>
<dbReference type="Pfam" id="PF01042">
    <property type="entry name" value="Ribonuc_L-PSP"/>
    <property type="match status" value="1"/>
</dbReference>
<organism evidence="2 3">
    <name type="scientific">Acaromyces ingoldii</name>
    <dbReference type="NCBI Taxonomy" id="215250"/>
    <lineage>
        <taxon>Eukaryota</taxon>
        <taxon>Fungi</taxon>
        <taxon>Dikarya</taxon>
        <taxon>Basidiomycota</taxon>
        <taxon>Ustilaginomycotina</taxon>
        <taxon>Exobasidiomycetes</taxon>
        <taxon>Exobasidiales</taxon>
        <taxon>Cryptobasidiaceae</taxon>
        <taxon>Acaromyces</taxon>
    </lineage>
</organism>
<keyword evidence="3" id="KW-1185">Reference proteome</keyword>
<evidence type="ECO:0000256" key="1">
    <source>
        <dbReference type="ARBA" id="ARBA00010552"/>
    </source>
</evidence>
<evidence type="ECO:0000313" key="2">
    <source>
        <dbReference type="EMBL" id="PWN86823.1"/>
    </source>
</evidence>
<dbReference type="PANTHER" id="PTHR11803">
    <property type="entry name" value="2-IMINOBUTANOATE/2-IMINOPROPANOATE DEAMINASE RIDA"/>
    <property type="match status" value="1"/>
</dbReference>
<dbReference type="Gene3D" id="3.30.1330.40">
    <property type="entry name" value="RutC-like"/>
    <property type="match status" value="1"/>
</dbReference>
<dbReference type="InParanoid" id="A0A316YFG5"/>
<dbReference type="SUPFAM" id="SSF55298">
    <property type="entry name" value="YjgF-like"/>
    <property type="match status" value="1"/>
</dbReference>
<dbReference type="GO" id="GO:0005829">
    <property type="term" value="C:cytosol"/>
    <property type="evidence" value="ECO:0007669"/>
    <property type="project" value="TreeGrafter"/>
</dbReference>
<dbReference type="RefSeq" id="XP_025374021.1">
    <property type="nucleotide sequence ID" value="XM_025524288.1"/>
</dbReference>
<reference evidence="2 3" key="1">
    <citation type="journal article" date="2018" name="Mol. Biol. Evol.">
        <title>Broad Genomic Sampling Reveals a Smut Pathogenic Ancestry of the Fungal Clade Ustilaginomycotina.</title>
        <authorList>
            <person name="Kijpornyongpan T."/>
            <person name="Mondo S.J."/>
            <person name="Barry K."/>
            <person name="Sandor L."/>
            <person name="Lee J."/>
            <person name="Lipzen A."/>
            <person name="Pangilinan J."/>
            <person name="LaButti K."/>
            <person name="Hainaut M."/>
            <person name="Henrissat B."/>
            <person name="Grigoriev I.V."/>
            <person name="Spatafora J.W."/>
            <person name="Aime M.C."/>
        </authorList>
    </citation>
    <scope>NUCLEOTIDE SEQUENCE [LARGE SCALE GENOMIC DNA]</scope>
    <source>
        <strain evidence="2 3">MCA 4198</strain>
    </source>
</reference>